<gene>
    <name evidence="1" type="ORF">HPB50_018339</name>
</gene>
<reference evidence="1" key="1">
    <citation type="submission" date="2020-05" db="EMBL/GenBank/DDBJ databases">
        <title>Large-scale comparative analyses of tick genomes elucidate their genetic diversity and vector capacities.</title>
        <authorList>
            <person name="Jia N."/>
            <person name="Wang J."/>
            <person name="Shi W."/>
            <person name="Du L."/>
            <person name="Sun Y."/>
            <person name="Zhan W."/>
            <person name="Jiang J."/>
            <person name="Wang Q."/>
            <person name="Zhang B."/>
            <person name="Ji P."/>
            <person name="Sakyi L.B."/>
            <person name="Cui X."/>
            <person name="Yuan T."/>
            <person name="Jiang B."/>
            <person name="Yang W."/>
            <person name="Lam T.T.-Y."/>
            <person name="Chang Q."/>
            <person name="Ding S."/>
            <person name="Wang X."/>
            <person name="Zhu J."/>
            <person name="Ruan X."/>
            <person name="Zhao L."/>
            <person name="Wei J."/>
            <person name="Que T."/>
            <person name="Du C."/>
            <person name="Cheng J."/>
            <person name="Dai P."/>
            <person name="Han X."/>
            <person name="Huang E."/>
            <person name="Gao Y."/>
            <person name="Liu J."/>
            <person name="Shao H."/>
            <person name="Ye R."/>
            <person name="Li L."/>
            <person name="Wei W."/>
            <person name="Wang X."/>
            <person name="Wang C."/>
            <person name="Yang T."/>
            <person name="Huo Q."/>
            <person name="Li W."/>
            <person name="Guo W."/>
            <person name="Chen H."/>
            <person name="Zhou L."/>
            <person name="Ni X."/>
            <person name="Tian J."/>
            <person name="Zhou Y."/>
            <person name="Sheng Y."/>
            <person name="Liu T."/>
            <person name="Pan Y."/>
            <person name="Xia L."/>
            <person name="Li J."/>
            <person name="Zhao F."/>
            <person name="Cao W."/>
        </authorList>
    </citation>
    <scope>NUCLEOTIDE SEQUENCE</scope>
    <source>
        <strain evidence="1">Hyas-2018</strain>
    </source>
</reference>
<organism evidence="1 2">
    <name type="scientific">Hyalomma asiaticum</name>
    <name type="common">Tick</name>
    <dbReference type="NCBI Taxonomy" id="266040"/>
    <lineage>
        <taxon>Eukaryota</taxon>
        <taxon>Metazoa</taxon>
        <taxon>Ecdysozoa</taxon>
        <taxon>Arthropoda</taxon>
        <taxon>Chelicerata</taxon>
        <taxon>Arachnida</taxon>
        <taxon>Acari</taxon>
        <taxon>Parasitiformes</taxon>
        <taxon>Ixodida</taxon>
        <taxon>Ixodoidea</taxon>
        <taxon>Ixodidae</taxon>
        <taxon>Hyalomminae</taxon>
        <taxon>Hyalomma</taxon>
    </lineage>
</organism>
<protein>
    <submittedName>
        <fullName evidence="1">Uncharacterized protein</fullName>
    </submittedName>
</protein>
<evidence type="ECO:0000313" key="1">
    <source>
        <dbReference type="EMBL" id="KAH6922723.1"/>
    </source>
</evidence>
<comment type="caution">
    <text evidence="1">The sequence shown here is derived from an EMBL/GenBank/DDBJ whole genome shotgun (WGS) entry which is preliminary data.</text>
</comment>
<sequence length="90" mass="10010">MLGGSETSAPSLSVCAVRKRQYHTAAFVPMDEPSGCEEYGESLVHFHRAFYGSFDHLKDQGFIENGELQFEIEFSYTKKVSSADTCTHPA</sequence>
<keyword evidence="2" id="KW-1185">Reference proteome</keyword>
<proteinExistence type="predicted"/>
<evidence type="ECO:0000313" key="2">
    <source>
        <dbReference type="Proteomes" id="UP000821845"/>
    </source>
</evidence>
<name>A0ACB7RJE9_HYAAI</name>
<dbReference type="Proteomes" id="UP000821845">
    <property type="component" value="Chromosome 9"/>
</dbReference>
<accession>A0ACB7RJE9</accession>
<dbReference type="EMBL" id="CM023489">
    <property type="protein sequence ID" value="KAH6922723.1"/>
    <property type="molecule type" value="Genomic_DNA"/>
</dbReference>